<feature type="region of interest" description="Disordered" evidence="2">
    <location>
        <begin position="42"/>
        <end position="64"/>
    </location>
</feature>
<dbReference type="PANTHER" id="PTHR12320:SF1">
    <property type="entry name" value="PROTEIN PHOSPHATASE PTC7 HOMOLOG"/>
    <property type="match status" value="1"/>
</dbReference>
<organism evidence="4 5">
    <name type="scientific">Tetracentron sinense</name>
    <name type="common">Spur-leaf</name>
    <dbReference type="NCBI Taxonomy" id="13715"/>
    <lineage>
        <taxon>Eukaryota</taxon>
        <taxon>Viridiplantae</taxon>
        <taxon>Streptophyta</taxon>
        <taxon>Embryophyta</taxon>
        <taxon>Tracheophyta</taxon>
        <taxon>Spermatophyta</taxon>
        <taxon>Magnoliopsida</taxon>
        <taxon>Trochodendrales</taxon>
        <taxon>Trochodendraceae</taxon>
        <taxon>Tetracentron</taxon>
    </lineage>
</organism>
<comment type="cofactor">
    <cofactor evidence="1">
        <name>Mn(2+)</name>
        <dbReference type="ChEBI" id="CHEBI:29035"/>
    </cofactor>
</comment>
<dbReference type="EMBL" id="JABCRI010000005">
    <property type="protein sequence ID" value="KAF8405983.1"/>
    <property type="molecule type" value="Genomic_DNA"/>
</dbReference>
<comment type="caution">
    <text evidence="4">The sequence shown here is derived from an EMBL/GenBank/DDBJ whole genome shotgun (WGS) entry which is preliminary data.</text>
</comment>
<evidence type="ECO:0000259" key="3">
    <source>
        <dbReference type="PROSITE" id="PS51746"/>
    </source>
</evidence>
<keyword evidence="1" id="KW-0479">Metal-binding</keyword>
<dbReference type="OMA" id="NATEMRT"/>
<dbReference type="OrthoDB" id="60843at2759"/>
<feature type="region of interest" description="Disordered" evidence="2">
    <location>
        <begin position="257"/>
        <end position="278"/>
    </location>
</feature>
<comment type="cofactor">
    <cofactor evidence="1">
        <name>Mg(2+)</name>
        <dbReference type="ChEBI" id="CHEBI:18420"/>
    </cofactor>
</comment>
<feature type="compositionally biased region" description="Basic and acidic residues" evidence="2">
    <location>
        <begin position="312"/>
        <end position="331"/>
    </location>
</feature>
<keyword evidence="5" id="KW-1185">Reference proteome</keyword>
<keyword evidence="1" id="KW-0460">Magnesium</keyword>
<feature type="region of interest" description="Disordered" evidence="2">
    <location>
        <begin position="300"/>
        <end position="345"/>
    </location>
</feature>
<evidence type="ECO:0000313" key="5">
    <source>
        <dbReference type="Proteomes" id="UP000655225"/>
    </source>
</evidence>
<dbReference type="PROSITE" id="PS51746">
    <property type="entry name" value="PPM_2"/>
    <property type="match status" value="1"/>
</dbReference>
<comment type="catalytic activity">
    <reaction evidence="1">
        <text>O-phospho-L-seryl-[protein] + H2O = L-seryl-[protein] + phosphate</text>
        <dbReference type="Rhea" id="RHEA:20629"/>
        <dbReference type="Rhea" id="RHEA-COMP:9863"/>
        <dbReference type="Rhea" id="RHEA-COMP:11604"/>
        <dbReference type="ChEBI" id="CHEBI:15377"/>
        <dbReference type="ChEBI" id="CHEBI:29999"/>
        <dbReference type="ChEBI" id="CHEBI:43474"/>
        <dbReference type="ChEBI" id="CHEBI:83421"/>
        <dbReference type="EC" id="3.1.3.16"/>
    </reaction>
</comment>
<keyword evidence="1" id="KW-0464">Manganese</keyword>
<dbReference type="Pfam" id="PF13672">
    <property type="entry name" value="PP2C_2"/>
    <property type="match status" value="1"/>
</dbReference>
<gene>
    <name evidence="4" type="ORF">HHK36_008063</name>
</gene>
<dbReference type="AlphaFoldDB" id="A0A834ZIV1"/>
<dbReference type="GO" id="GO:0046872">
    <property type="term" value="F:metal ion binding"/>
    <property type="evidence" value="ECO:0007669"/>
    <property type="project" value="UniProtKB-UniRule"/>
</dbReference>
<dbReference type="PANTHER" id="PTHR12320">
    <property type="entry name" value="PROTEIN PHOSPHATASE 2C"/>
    <property type="match status" value="1"/>
</dbReference>
<dbReference type="InterPro" id="IPR036457">
    <property type="entry name" value="PPM-type-like_dom_sf"/>
</dbReference>
<dbReference type="SUPFAM" id="SSF81606">
    <property type="entry name" value="PP2C-like"/>
    <property type="match status" value="1"/>
</dbReference>
<feature type="compositionally biased region" description="Polar residues" evidence="2">
    <location>
        <begin position="335"/>
        <end position="345"/>
    </location>
</feature>
<keyword evidence="1" id="KW-0378">Hydrolase</keyword>
<dbReference type="Gene3D" id="3.60.40.10">
    <property type="entry name" value="PPM-type phosphatase domain"/>
    <property type="match status" value="2"/>
</dbReference>
<comment type="similarity">
    <text evidence="1">Belongs to the PP2C family.</text>
</comment>
<name>A0A834ZIV1_TETSI</name>
<dbReference type="SMART" id="SM00331">
    <property type="entry name" value="PP2C_SIG"/>
    <property type="match status" value="1"/>
</dbReference>
<evidence type="ECO:0000256" key="2">
    <source>
        <dbReference type="SAM" id="MobiDB-lite"/>
    </source>
</evidence>
<dbReference type="InterPro" id="IPR001932">
    <property type="entry name" value="PPM-type_phosphatase-like_dom"/>
</dbReference>
<keyword evidence="1" id="KW-0904">Protein phosphatase</keyword>
<protein>
    <recommendedName>
        <fullName evidence="1">Protein phosphatase</fullName>
        <ecNumber evidence="1">3.1.3.16</ecNumber>
    </recommendedName>
</protein>
<dbReference type="CDD" id="cd00143">
    <property type="entry name" value="PP2Cc"/>
    <property type="match status" value="1"/>
</dbReference>
<evidence type="ECO:0000313" key="4">
    <source>
        <dbReference type="EMBL" id="KAF8405983.1"/>
    </source>
</evidence>
<sequence length="761" mass="82871">MADFVGRFLDLNFSCSHALCTSCNISPKPFVPLRISPLLRSRNRRSPHQMFPKPSSPTIRSPNSVSSDFDIVSTTECSDGSVVFRFGNATEMRTDVELKESSDTQGDVEVKGSELVEKADEVVFPVAVEKKDLSEETSSVGGFADKEPTRIIEKLEITEVLDGGRETDMIDTEFSEILEEENSSCSEIEHRSRSAQVFSLVDEIPICREGSDGNMAEAVCDDRLESNGKLLEDTEEVEVPVATMPCTVLDINRSVSSGDDYGETNPIKVMVPSTNSEPDSVLDIETTIDPIEEDKDEIVTSATASESDNIPDVEKSYASEKDSEEMSKDKIMAPSISSEPDSIREVSNNYASKKYSEEKTKDMPLSTAAELDHVPDVQNGYSTEKDSRENSKVGVMHLIAAAEFNHIVDAEMSYITDEDSEKSDRVEFMPISTSADLELILDAETSHSSVDTDTMEISTMLEEITPSSNIQAEKNDGDAQNSDGVEVTSPEVIELQDIQNTLSLNRVEEISAPAFFLTSGAAMLPHPSKALTGGEDAYFIACQNWLGVADGVGQWSLEGINAGLYARELMENCEKILSESKRGSITQPDQILIRSAAEANSPGSSTVLVAYFDGQALHVANIGDSGFIVIRDGAIFKRSSPMVYEFNFPLQIQRGDDPSELIEGYKIDLDEGDVIVTATDGLFDNLYEQEIASIVTKSLQGSLKPKEIAEFLVTRAQEVGRSDYARSPFADAAQAAGYAGYTGGKLDDVTAIVTVVLSSTN</sequence>
<reference evidence="4 5" key="1">
    <citation type="submission" date="2020-04" db="EMBL/GenBank/DDBJ databases">
        <title>Plant Genome Project.</title>
        <authorList>
            <person name="Zhang R.-G."/>
        </authorList>
    </citation>
    <scope>NUCLEOTIDE SEQUENCE [LARGE SCALE GENOMIC DNA]</scope>
    <source>
        <strain evidence="4">YNK0</strain>
        <tissue evidence="4">Leaf</tissue>
    </source>
</reference>
<dbReference type="GO" id="GO:0004722">
    <property type="term" value="F:protein serine/threonine phosphatase activity"/>
    <property type="evidence" value="ECO:0007669"/>
    <property type="project" value="UniProtKB-EC"/>
</dbReference>
<accession>A0A834ZIV1</accession>
<dbReference type="EC" id="3.1.3.16" evidence="1"/>
<dbReference type="SMART" id="SM00332">
    <property type="entry name" value="PP2Cc"/>
    <property type="match status" value="1"/>
</dbReference>
<proteinExistence type="inferred from homology"/>
<dbReference type="InterPro" id="IPR039123">
    <property type="entry name" value="PPTC7"/>
</dbReference>
<comment type="catalytic activity">
    <reaction evidence="1">
        <text>O-phospho-L-threonyl-[protein] + H2O = L-threonyl-[protein] + phosphate</text>
        <dbReference type="Rhea" id="RHEA:47004"/>
        <dbReference type="Rhea" id="RHEA-COMP:11060"/>
        <dbReference type="Rhea" id="RHEA-COMP:11605"/>
        <dbReference type="ChEBI" id="CHEBI:15377"/>
        <dbReference type="ChEBI" id="CHEBI:30013"/>
        <dbReference type="ChEBI" id="CHEBI:43474"/>
        <dbReference type="ChEBI" id="CHEBI:61977"/>
        <dbReference type="EC" id="3.1.3.16"/>
    </reaction>
</comment>
<evidence type="ECO:0000256" key="1">
    <source>
        <dbReference type="RuleBase" id="RU366020"/>
    </source>
</evidence>
<dbReference type="GO" id="GO:0009507">
    <property type="term" value="C:chloroplast"/>
    <property type="evidence" value="ECO:0007669"/>
    <property type="project" value="TreeGrafter"/>
</dbReference>
<feature type="domain" description="PPM-type phosphatase" evidence="3">
    <location>
        <begin position="521"/>
        <end position="756"/>
    </location>
</feature>
<dbReference type="Proteomes" id="UP000655225">
    <property type="component" value="Unassembled WGS sequence"/>
</dbReference>